<name>A0A379C743_9FIRM</name>
<dbReference type="Proteomes" id="UP000255517">
    <property type="component" value="Unassembled WGS sequence"/>
</dbReference>
<dbReference type="CDD" id="cd24138">
    <property type="entry name" value="TtcA-like"/>
    <property type="match status" value="1"/>
</dbReference>
<organism evidence="4 5">
    <name type="scientific">Peptoniphilus lacrimalis</name>
    <dbReference type="NCBI Taxonomy" id="33031"/>
    <lineage>
        <taxon>Bacteria</taxon>
        <taxon>Bacillati</taxon>
        <taxon>Bacillota</taxon>
        <taxon>Tissierellia</taxon>
        <taxon>Tissierellales</taxon>
        <taxon>Peptoniphilaceae</taxon>
        <taxon>Peptoniphilus</taxon>
    </lineage>
</organism>
<dbReference type="EMBL" id="UGSZ01000001">
    <property type="protein sequence ID" value="SUB57939.1"/>
    <property type="molecule type" value="Genomic_DNA"/>
</dbReference>
<sequence>MMEKENEVKEIKDIEKSLIKTYRRDIFRKFIKACKEYELIQDGDKIAVAISGGKDSLTLAKLMQELKRHRQVDFSLEFIAMDPGYIKENSDNLLYNCKKLGIPVKLYKSDIFEVAEKLTNGDSPCYMCARMRRGNLYSKAKELGCNKLALGHHFNDVIETILLNIIFAGDYKTMMPKLKAKNFSDMELIRPMYLVKEEAIIRFMKSTGLNPLDCACTVTKKKSGNKRYYVKELVKSLLKENENADINILRSSENVNLGQILGYKHKGQKHLFTEFYE</sequence>
<keyword evidence="2" id="KW-0067">ATP-binding</keyword>
<evidence type="ECO:0000259" key="3">
    <source>
        <dbReference type="Pfam" id="PF01171"/>
    </source>
</evidence>
<evidence type="ECO:0000256" key="2">
    <source>
        <dbReference type="PIRSR" id="PIRSR004976-51"/>
    </source>
</evidence>
<feature type="binding site" evidence="2">
    <location>
        <position position="55"/>
    </location>
    <ligand>
        <name>ATP</name>
        <dbReference type="ChEBI" id="CHEBI:30616"/>
    </ligand>
</feature>
<dbReference type="Pfam" id="PF01171">
    <property type="entry name" value="ATP_bind_3"/>
    <property type="match status" value="1"/>
</dbReference>
<gene>
    <name evidence="4" type="primary">ttcA</name>
    <name evidence="4" type="ORF">NCTC13149_01801</name>
</gene>
<accession>A0A379C743</accession>
<protein>
    <submittedName>
        <fullName evidence="4">tRNA 2-thiocytidine biosynthesis protein TtcA</fullName>
    </submittedName>
</protein>
<dbReference type="GO" id="GO:0016740">
    <property type="term" value="F:transferase activity"/>
    <property type="evidence" value="ECO:0007669"/>
    <property type="project" value="UniProtKB-KW"/>
</dbReference>
<feature type="domain" description="tRNA(Ile)-lysidine/2-thiocytidine synthase N-terminal" evidence="3">
    <location>
        <begin position="45"/>
        <end position="210"/>
    </location>
</feature>
<feature type="binding site" evidence="2">
    <location>
        <position position="151"/>
    </location>
    <ligand>
        <name>ATP</name>
        <dbReference type="ChEBI" id="CHEBI:30616"/>
    </ligand>
</feature>
<dbReference type="RefSeq" id="WP_019034133.1">
    <property type="nucleotide sequence ID" value="NZ_JASOSY010000002.1"/>
</dbReference>
<dbReference type="PANTHER" id="PTHR43686:SF1">
    <property type="entry name" value="AMINOTRAN_5 DOMAIN-CONTAINING PROTEIN"/>
    <property type="match status" value="1"/>
</dbReference>
<keyword evidence="1" id="KW-0808">Transferase</keyword>
<feature type="binding site" evidence="2">
    <location>
        <position position="79"/>
    </location>
    <ligand>
        <name>ATP</name>
        <dbReference type="ChEBI" id="CHEBI:30616"/>
    </ligand>
</feature>
<dbReference type="STRING" id="1122949.GCA_000378725_00043"/>
<dbReference type="GO" id="GO:0005524">
    <property type="term" value="F:ATP binding"/>
    <property type="evidence" value="ECO:0007669"/>
    <property type="project" value="UniProtKB-KW"/>
</dbReference>
<dbReference type="PANTHER" id="PTHR43686">
    <property type="entry name" value="SULFURTRANSFERASE-RELATED"/>
    <property type="match status" value="1"/>
</dbReference>
<dbReference type="GO" id="GO:0008033">
    <property type="term" value="P:tRNA processing"/>
    <property type="evidence" value="ECO:0007669"/>
    <property type="project" value="InterPro"/>
</dbReference>
<feature type="binding site" evidence="2">
    <location>
        <position position="156"/>
    </location>
    <ligand>
        <name>ATP</name>
        <dbReference type="ChEBI" id="CHEBI:30616"/>
    </ligand>
</feature>
<dbReference type="AlphaFoldDB" id="A0A379C743"/>
<keyword evidence="2" id="KW-0547">Nucleotide-binding</keyword>
<dbReference type="Gene3D" id="3.40.50.620">
    <property type="entry name" value="HUPs"/>
    <property type="match status" value="1"/>
</dbReference>
<dbReference type="PIRSF" id="PIRSF004976">
    <property type="entry name" value="ATPase_YdaO"/>
    <property type="match status" value="1"/>
</dbReference>
<feature type="binding site" evidence="2">
    <location>
        <begin position="49"/>
        <end position="51"/>
    </location>
    <ligand>
        <name>ATP</name>
        <dbReference type="ChEBI" id="CHEBI:30616"/>
    </ligand>
</feature>
<dbReference type="SUPFAM" id="SSF52402">
    <property type="entry name" value="Adenine nucleotide alpha hydrolases-like"/>
    <property type="match status" value="1"/>
</dbReference>
<dbReference type="InterPro" id="IPR011063">
    <property type="entry name" value="TilS/TtcA_N"/>
</dbReference>
<reference evidence="4 5" key="1">
    <citation type="submission" date="2018-06" db="EMBL/GenBank/DDBJ databases">
        <authorList>
            <consortium name="Pathogen Informatics"/>
            <person name="Doyle S."/>
        </authorList>
    </citation>
    <scope>NUCLEOTIDE SEQUENCE [LARGE SCALE GENOMIC DNA]</scope>
    <source>
        <strain evidence="4 5">NCTC13149</strain>
    </source>
</reference>
<dbReference type="InterPro" id="IPR014729">
    <property type="entry name" value="Rossmann-like_a/b/a_fold"/>
</dbReference>
<dbReference type="InterPro" id="IPR035107">
    <property type="entry name" value="tRNA_thiolation_TtcA_Ctu1"/>
</dbReference>
<proteinExistence type="predicted"/>
<evidence type="ECO:0000313" key="5">
    <source>
        <dbReference type="Proteomes" id="UP000255517"/>
    </source>
</evidence>
<evidence type="ECO:0000256" key="1">
    <source>
        <dbReference type="ARBA" id="ARBA00022679"/>
    </source>
</evidence>
<evidence type="ECO:0000313" key="4">
    <source>
        <dbReference type="EMBL" id="SUB57939.1"/>
    </source>
</evidence>